<gene>
    <name evidence="1" type="ORF">GCM10011491_44740</name>
</gene>
<proteinExistence type="predicted"/>
<dbReference type="EMBL" id="BMHH01000036">
    <property type="protein sequence ID" value="GGB11899.1"/>
    <property type="molecule type" value="Genomic_DNA"/>
</dbReference>
<evidence type="ECO:0000313" key="2">
    <source>
        <dbReference type="Proteomes" id="UP000646478"/>
    </source>
</evidence>
<keyword evidence="2" id="KW-1185">Reference proteome</keyword>
<dbReference type="Proteomes" id="UP000646478">
    <property type="component" value="Unassembled WGS sequence"/>
</dbReference>
<reference evidence="1" key="1">
    <citation type="journal article" date="2014" name="Int. J. Syst. Evol. Microbiol.">
        <title>Complete genome sequence of Corynebacterium casei LMG S-19264T (=DSM 44701T), isolated from a smear-ripened cheese.</title>
        <authorList>
            <consortium name="US DOE Joint Genome Institute (JGI-PGF)"/>
            <person name="Walter F."/>
            <person name="Albersmeier A."/>
            <person name="Kalinowski J."/>
            <person name="Ruckert C."/>
        </authorList>
    </citation>
    <scope>NUCLEOTIDE SEQUENCE</scope>
    <source>
        <strain evidence="1">CGMCC 1.15082</strain>
    </source>
</reference>
<organism evidence="1 2">
    <name type="scientific">Brucella endophytica</name>
    <dbReference type="NCBI Taxonomy" id="1963359"/>
    <lineage>
        <taxon>Bacteria</taxon>
        <taxon>Pseudomonadati</taxon>
        <taxon>Pseudomonadota</taxon>
        <taxon>Alphaproteobacteria</taxon>
        <taxon>Hyphomicrobiales</taxon>
        <taxon>Brucellaceae</taxon>
        <taxon>Brucella/Ochrobactrum group</taxon>
        <taxon>Brucella</taxon>
    </lineage>
</organism>
<protein>
    <submittedName>
        <fullName evidence="1">Uncharacterized protein</fullName>
    </submittedName>
</protein>
<reference evidence="1" key="2">
    <citation type="submission" date="2020-09" db="EMBL/GenBank/DDBJ databases">
        <authorList>
            <person name="Sun Q."/>
            <person name="Zhou Y."/>
        </authorList>
    </citation>
    <scope>NUCLEOTIDE SEQUENCE</scope>
    <source>
        <strain evidence="1">CGMCC 1.15082</strain>
    </source>
</reference>
<accession>A0A916WMD7</accession>
<evidence type="ECO:0000313" key="1">
    <source>
        <dbReference type="EMBL" id="GGB11899.1"/>
    </source>
</evidence>
<dbReference type="RefSeq" id="WP_188826380.1">
    <property type="nucleotide sequence ID" value="NZ_BMHH01000036.1"/>
</dbReference>
<dbReference type="AlphaFoldDB" id="A0A916WMD7"/>
<comment type="caution">
    <text evidence="1">The sequence shown here is derived from an EMBL/GenBank/DDBJ whole genome shotgun (WGS) entry which is preliminary data.</text>
</comment>
<name>A0A916WMD7_9HYPH</name>
<sequence length="531" mass="57306">MVGNNDLTWITAGTAYPIQDGGDSTIESVIWVKCTNQGTSNAGQVRFDVTGPGDSSATVFAKIIEISGVYVARMTLILPDSVTDGENFILNATPVRSDRVTEDGAPAGRLDATAWRYDPSSGKSLKVKEAYAKTPGDATKPGYFYTLSVTARKKNGGGAIPGAAVEFSVSPSNNVKLYSDSTLARLPALLPDAFYLNTDAQGQAIARIATTDGINIQWLKLESELQGTHTRAETSVYFSTTPDYPDAIPGWQGPSLPDAVNGVLTLPDDGQNYKLAVPINDPDDGNVTRHVIINDQIAFPVSFTSEETLLLPDTHLIFDPSTTSNTFTVFSQDASGSILSAYNQYGVSGTPWGNMPNPDEKPKILPEALIDPDPANRILTKNYVNAHDGLGIALNPITISMMGPSDLGGTFDINAMADTTAVFRYYMNGYEAPNSLTIRKGTFSNLTDDVTSPVPAPQLSADKLTLEWTQPFAILQYALSVGWFQNASAIPPRQQCGFDYYIQQIQNGQKHHWYSLLTSQTAKPYTANISE</sequence>